<evidence type="ECO:0000256" key="6">
    <source>
        <dbReference type="SAM" id="MobiDB-lite"/>
    </source>
</evidence>
<evidence type="ECO:0000256" key="3">
    <source>
        <dbReference type="ARBA" id="ARBA00023043"/>
    </source>
</evidence>
<dbReference type="InterPro" id="IPR002110">
    <property type="entry name" value="Ankyrin_rpt"/>
</dbReference>
<evidence type="ECO:0000313" key="9">
    <source>
        <dbReference type="Proteomes" id="UP000037510"/>
    </source>
</evidence>
<dbReference type="SUPFAM" id="SSF47027">
    <property type="entry name" value="Acyl-CoA binding protein"/>
    <property type="match status" value="1"/>
</dbReference>
<dbReference type="PROSITE" id="PS51228">
    <property type="entry name" value="ACB_2"/>
    <property type="match status" value="1"/>
</dbReference>
<organism evidence="8 9">
    <name type="scientific">Operophtera brumata</name>
    <name type="common">Winter moth</name>
    <name type="synonym">Phalaena brumata</name>
    <dbReference type="NCBI Taxonomy" id="104452"/>
    <lineage>
        <taxon>Eukaryota</taxon>
        <taxon>Metazoa</taxon>
        <taxon>Ecdysozoa</taxon>
        <taxon>Arthropoda</taxon>
        <taxon>Hexapoda</taxon>
        <taxon>Insecta</taxon>
        <taxon>Pterygota</taxon>
        <taxon>Neoptera</taxon>
        <taxon>Endopterygota</taxon>
        <taxon>Lepidoptera</taxon>
        <taxon>Glossata</taxon>
        <taxon>Ditrysia</taxon>
        <taxon>Geometroidea</taxon>
        <taxon>Geometridae</taxon>
        <taxon>Larentiinae</taxon>
        <taxon>Operophtera</taxon>
    </lineage>
</organism>
<name>A0A0L7LA60_OPEBR</name>
<evidence type="ECO:0000256" key="1">
    <source>
        <dbReference type="ARBA" id="ARBA00018419"/>
    </source>
</evidence>
<dbReference type="GO" id="GO:0000062">
    <property type="term" value="F:fatty-acyl-CoA binding"/>
    <property type="evidence" value="ECO:0007669"/>
    <property type="project" value="InterPro"/>
</dbReference>
<feature type="repeat" description="ANK" evidence="5">
    <location>
        <begin position="169"/>
        <end position="201"/>
    </location>
</feature>
<proteinExistence type="predicted"/>
<keyword evidence="4" id="KW-0446">Lipid-binding</keyword>
<comment type="caution">
    <text evidence="8">The sequence shown here is derived from an EMBL/GenBank/DDBJ whole genome shotgun (WGS) entry which is preliminary data.</text>
</comment>
<dbReference type="PROSITE" id="PS50088">
    <property type="entry name" value="ANK_REPEAT"/>
    <property type="match status" value="2"/>
</dbReference>
<evidence type="ECO:0000313" key="8">
    <source>
        <dbReference type="EMBL" id="KOB72280.1"/>
    </source>
</evidence>
<feature type="region of interest" description="Disordered" evidence="6">
    <location>
        <begin position="1"/>
        <end position="20"/>
    </location>
</feature>
<dbReference type="InterPro" id="IPR035984">
    <property type="entry name" value="Acyl-CoA-binding_sf"/>
</dbReference>
<reference evidence="8 9" key="1">
    <citation type="journal article" date="2015" name="Genome Biol. Evol.">
        <title>The genome of winter moth (Operophtera brumata) provides a genomic perspective on sexual dimorphism and phenology.</title>
        <authorList>
            <person name="Derks M.F."/>
            <person name="Smit S."/>
            <person name="Salis L."/>
            <person name="Schijlen E."/>
            <person name="Bossers A."/>
            <person name="Mateman C."/>
            <person name="Pijl A.S."/>
            <person name="de Ridder D."/>
            <person name="Groenen M.A."/>
            <person name="Visser M.E."/>
            <person name="Megens H.J."/>
        </authorList>
    </citation>
    <scope>NUCLEOTIDE SEQUENCE [LARGE SCALE GENOMIC DNA]</scope>
    <source>
        <strain evidence="8">WM2013NL</strain>
        <tissue evidence="8">Head and thorax</tissue>
    </source>
</reference>
<evidence type="ECO:0000256" key="2">
    <source>
        <dbReference type="ARBA" id="ARBA00022737"/>
    </source>
</evidence>
<dbReference type="InterPro" id="IPR000582">
    <property type="entry name" value="Acyl-CoA-binding_protein"/>
</dbReference>
<gene>
    <name evidence="8" type="ORF">OBRU01_12311</name>
</gene>
<dbReference type="PANTHER" id="PTHR24119">
    <property type="entry name" value="ACYL-COA-BINDING DOMAIN-CONTAINING PROTEIN 6"/>
    <property type="match status" value="1"/>
</dbReference>
<sequence length="257" mass="28510">MAEALPEYPDSDFSEDDLSPLDKSFNQAAAHVSKITGKLDNNKLLEFYGLFKQGTVGPCDTPKPSWYDGKGRKKWEAWHNIRDMPGDQAKEQYISLVQKYDPEWTIESPTSNFGTKDLWVAVSSLRYSPEPDLVHNELSLLDAARENCGDRVKQLLKKNPELHNERDEDGLTALHWASDRDSTEALKAALDGGCLVNAVDSSGQTALHYAATCGHIESIKILILAGASLIKDEDGKTPLDLAENNEIRKILEGLEVD</sequence>
<feature type="repeat" description="ANK" evidence="5">
    <location>
        <begin position="202"/>
        <end position="234"/>
    </location>
</feature>
<dbReference type="SMART" id="SM00248">
    <property type="entry name" value="ANK"/>
    <property type="match status" value="3"/>
</dbReference>
<dbReference type="InterPro" id="IPR036770">
    <property type="entry name" value="Ankyrin_rpt-contain_sf"/>
</dbReference>
<dbReference type="Gene3D" id="1.25.40.20">
    <property type="entry name" value="Ankyrin repeat-containing domain"/>
    <property type="match status" value="1"/>
</dbReference>
<dbReference type="PRINTS" id="PR00689">
    <property type="entry name" value="ACOABINDINGP"/>
</dbReference>
<dbReference type="PANTHER" id="PTHR24119:SF0">
    <property type="entry name" value="ACYL-COA-BINDING DOMAIN-CONTAINING PROTEIN 6"/>
    <property type="match status" value="1"/>
</dbReference>
<protein>
    <recommendedName>
        <fullName evidence="1">Acyl-CoA-binding domain-containing protein 6</fullName>
    </recommendedName>
</protein>
<dbReference type="AlphaFoldDB" id="A0A0L7LA60"/>
<keyword evidence="3 5" id="KW-0040">ANK repeat</keyword>
<dbReference type="EMBL" id="JTDY01002029">
    <property type="protein sequence ID" value="KOB72280.1"/>
    <property type="molecule type" value="Genomic_DNA"/>
</dbReference>
<evidence type="ECO:0000256" key="5">
    <source>
        <dbReference type="PROSITE-ProRule" id="PRU00023"/>
    </source>
</evidence>
<dbReference type="InterPro" id="IPR014352">
    <property type="entry name" value="FERM/acyl-CoA-bd_prot_sf"/>
</dbReference>
<dbReference type="Proteomes" id="UP000037510">
    <property type="component" value="Unassembled WGS sequence"/>
</dbReference>
<dbReference type="SUPFAM" id="SSF48403">
    <property type="entry name" value="Ankyrin repeat"/>
    <property type="match status" value="1"/>
</dbReference>
<keyword evidence="2" id="KW-0677">Repeat</keyword>
<dbReference type="Pfam" id="PF12796">
    <property type="entry name" value="Ank_2"/>
    <property type="match status" value="1"/>
</dbReference>
<dbReference type="STRING" id="104452.A0A0L7LA60"/>
<accession>A0A0L7LA60</accession>
<feature type="compositionally biased region" description="Acidic residues" evidence="6">
    <location>
        <begin position="9"/>
        <end position="19"/>
    </location>
</feature>
<keyword evidence="9" id="KW-1185">Reference proteome</keyword>
<feature type="domain" description="ACB" evidence="7">
    <location>
        <begin position="21"/>
        <end position="106"/>
    </location>
</feature>
<dbReference type="Pfam" id="PF00887">
    <property type="entry name" value="ACBP"/>
    <property type="match status" value="1"/>
</dbReference>
<evidence type="ECO:0000256" key="4">
    <source>
        <dbReference type="ARBA" id="ARBA00023121"/>
    </source>
</evidence>
<dbReference type="Gene3D" id="1.20.80.10">
    <property type="match status" value="1"/>
</dbReference>
<evidence type="ECO:0000259" key="7">
    <source>
        <dbReference type="PROSITE" id="PS51228"/>
    </source>
</evidence>
<dbReference type="PROSITE" id="PS50297">
    <property type="entry name" value="ANK_REP_REGION"/>
    <property type="match status" value="1"/>
</dbReference>